<dbReference type="EMBL" id="CP078077">
    <property type="protein sequence ID" value="UPL13785.1"/>
    <property type="molecule type" value="Genomic_DNA"/>
</dbReference>
<keyword evidence="3" id="KW-1185">Reference proteome</keyword>
<accession>A0ABY4ILX6</accession>
<proteinExistence type="predicted"/>
<dbReference type="RefSeq" id="WP_247956990.1">
    <property type="nucleotide sequence ID" value="NZ_CP078077.1"/>
</dbReference>
<dbReference type="Gene3D" id="3.30.1390.10">
    <property type="match status" value="1"/>
</dbReference>
<evidence type="ECO:0000313" key="3">
    <source>
        <dbReference type="Proteomes" id="UP000831963"/>
    </source>
</evidence>
<dbReference type="Proteomes" id="UP000831963">
    <property type="component" value="Chromosome"/>
</dbReference>
<keyword evidence="1" id="KW-0812">Transmembrane</keyword>
<evidence type="ECO:0000256" key="1">
    <source>
        <dbReference type="SAM" id="Phobius"/>
    </source>
</evidence>
<protein>
    <recommendedName>
        <fullName evidence="4">Ribosomal protein L7/L12 C-terminal domain-containing protein</fullName>
    </recommendedName>
</protein>
<dbReference type="InterPro" id="IPR014719">
    <property type="entry name" value="Ribosomal_bL12_C/ClpS-like"/>
</dbReference>
<evidence type="ECO:0000313" key="2">
    <source>
        <dbReference type="EMBL" id="UPL13785.1"/>
    </source>
</evidence>
<evidence type="ECO:0008006" key="4">
    <source>
        <dbReference type="Google" id="ProtNLM"/>
    </source>
</evidence>
<gene>
    <name evidence="2" type="ORF">KV396_04545</name>
</gene>
<organism evidence="2 3">
    <name type="scientific">Microbacterium galbinum</name>
    <dbReference type="NCBI Taxonomy" id="2851646"/>
    <lineage>
        <taxon>Bacteria</taxon>
        <taxon>Bacillati</taxon>
        <taxon>Actinomycetota</taxon>
        <taxon>Actinomycetes</taxon>
        <taxon>Micrococcales</taxon>
        <taxon>Microbacteriaceae</taxon>
        <taxon>Microbacterium</taxon>
    </lineage>
</organism>
<feature type="transmembrane region" description="Helical" evidence="1">
    <location>
        <begin position="6"/>
        <end position="24"/>
    </location>
</feature>
<name>A0ABY4ILX6_9MICO</name>
<keyword evidence="1" id="KW-1133">Transmembrane helix</keyword>
<sequence>MDFVWIIGIIVGAIIVIAIVAAALRGMRPKVPEATPGVPVPIAPEVVAKIDDLVRADSKIVAIKTLREHTGESLQSAKRRIDHWRVGAAPATTAIPIQPPVFHDVGSLRASLPPEAVAEIDRLVAAEQQIAAIKLLREEAGLGLKESKDLIDAWRA</sequence>
<keyword evidence="1" id="KW-0472">Membrane</keyword>
<reference evidence="2 3" key="1">
    <citation type="submission" date="2021-06" db="EMBL/GenBank/DDBJ databases">
        <title>Genome-based taxonomic framework of Microbacterium strains isolated from marine environment, the description of four new species and reclassification of four preexisting species.</title>
        <authorList>
            <person name="Lee S.D."/>
            <person name="Kim S.-M."/>
            <person name="Byeon Y.-S."/>
            <person name="Yang H.L."/>
            <person name="Kim I.S."/>
        </authorList>
    </citation>
    <scope>NUCLEOTIDE SEQUENCE [LARGE SCALE GENOMIC DNA]</scope>
    <source>
        <strain evidence="2 3">SSW1-36</strain>
    </source>
</reference>